<gene>
    <name evidence="3" type="ORF">Psuf_032030</name>
</gene>
<feature type="compositionally biased region" description="Polar residues" evidence="1">
    <location>
        <begin position="98"/>
        <end position="117"/>
    </location>
</feature>
<sequence>MIRKLTAPPRVSRHPYSTRGLSLRILLLGVMLTSLAIALAGGQPVGASSADGREPTSDTTGLADGGPMNGPALSGQTGPAPKGQTKPGPREQTGPGPSEQSRPGTSEQTGPRPSGQTGPASGAPSRAESGRASGSAAASHGGGIVPAASASPSTPSGAAAGAPPDDWHLYHHWTDPSWPDHGQAAGEHFEPGAAAPLPARTGGGGFGWEPPVTATADPRPSTSWTPTPADPTDPTDPTDPAPGTPSGPPTVTAPPPDPPGPGGEPYTPTPSRTADAPLDDPPPYTDGPPSGLDPQDSTDGSASGVLPPPATRDPLQRDPVAAGPDGDDLGLGGTVDDPTPTPTPEPFVTGRATAPLRAAQAQATPAGEYRHTLVYSGLVGLALAAIGLTMVGLRRRGW</sequence>
<accession>A0A6F8YII6</accession>
<organism evidence="3 4">
    <name type="scientific">Phytohabitans suffuscus</name>
    <dbReference type="NCBI Taxonomy" id="624315"/>
    <lineage>
        <taxon>Bacteria</taxon>
        <taxon>Bacillati</taxon>
        <taxon>Actinomycetota</taxon>
        <taxon>Actinomycetes</taxon>
        <taxon>Micromonosporales</taxon>
        <taxon>Micromonosporaceae</taxon>
    </lineage>
</organism>
<evidence type="ECO:0000256" key="2">
    <source>
        <dbReference type="SAM" id="Phobius"/>
    </source>
</evidence>
<proteinExistence type="predicted"/>
<evidence type="ECO:0000313" key="3">
    <source>
        <dbReference type="EMBL" id="BCB85890.1"/>
    </source>
</evidence>
<feature type="compositionally biased region" description="Low complexity" evidence="1">
    <location>
        <begin position="220"/>
        <end position="232"/>
    </location>
</feature>
<feature type="compositionally biased region" description="Basic and acidic residues" evidence="1">
    <location>
        <begin position="165"/>
        <end position="174"/>
    </location>
</feature>
<dbReference type="EMBL" id="AP022871">
    <property type="protein sequence ID" value="BCB85890.1"/>
    <property type="molecule type" value="Genomic_DNA"/>
</dbReference>
<feature type="transmembrane region" description="Helical" evidence="2">
    <location>
        <begin position="21"/>
        <end position="41"/>
    </location>
</feature>
<feature type="region of interest" description="Disordered" evidence="1">
    <location>
        <begin position="44"/>
        <end position="349"/>
    </location>
</feature>
<feature type="compositionally biased region" description="Low complexity" evidence="1">
    <location>
        <begin position="146"/>
        <end position="164"/>
    </location>
</feature>
<name>A0A6F8YII6_9ACTN</name>
<dbReference type="AlphaFoldDB" id="A0A6F8YII6"/>
<reference evidence="3 4" key="2">
    <citation type="submission" date="2020-03" db="EMBL/GenBank/DDBJ databases">
        <authorList>
            <person name="Ichikawa N."/>
            <person name="Kimura A."/>
            <person name="Kitahashi Y."/>
            <person name="Uohara A."/>
        </authorList>
    </citation>
    <scope>NUCLEOTIDE SEQUENCE [LARGE SCALE GENOMIC DNA]</scope>
    <source>
        <strain evidence="3 4">NBRC 105367</strain>
    </source>
</reference>
<feature type="transmembrane region" description="Helical" evidence="2">
    <location>
        <begin position="373"/>
        <end position="393"/>
    </location>
</feature>
<evidence type="ECO:0000313" key="4">
    <source>
        <dbReference type="Proteomes" id="UP000503011"/>
    </source>
</evidence>
<keyword evidence="2" id="KW-1133">Transmembrane helix</keyword>
<reference evidence="3 4" key="1">
    <citation type="submission" date="2020-03" db="EMBL/GenBank/DDBJ databases">
        <title>Whole genome shotgun sequence of Phytohabitans suffuscus NBRC 105367.</title>
        <authorList>
            <person name="Komaki H."/>
            <person name="Tamura T."/>
        </authorList>
    </citation>
    <scope>NUCLEOTIDE SEQUENCE [LARGE SCALE GENOMIC DNA]</scope>
    <source>
        <strain evidence="3 4">NBRC 105367</strain>
    </source>
</reference>
<dbReference type="RefSeq" id="WP_173157703.1">
    <property type="nucleotide sequence ID" value="NZ_AP022871.1"/>
</dbReference>
<protein>
    <submittedName>
        <fullName evidence="3">Uncharacterized protein</fullName>
    </submittedName>
</protein>
<keyword evidence="2" id="KW-0812">Transmembrane</keyword>
<dbReference type="Proteomes" id="UP000503011">
    <property type="component" value="Chromosome"/>
</dbReference>
<evidence type="ECO:0000256" key="1">
    <source>
        <dbReference type="SAM" id="MobiDB-lite"/>
    </source>
</evidence>
<feature type="compositionally biased region" description="Pro residues" evidence="1">
    <location>
        <begin position="237"/>
        <end position="262"/>
    </location>
</feature>
<feature type="compositionally biased region" description="Low complexity" evidence="1">
    <location>
        <begin position="118"/>
        <end position="139"/>
    </location>
</feature>
<keyword evidence="4" id="KW-1185">Reference proteome</keyword>
<dbReference type="PRINTS" id="PR01217">
    <property type="entry name" value="PRICHEXTENSN"/>
</dbReference>
<keyword evidence="2" id="KW-0472">Membrane</keyword>
<dbReference type="KEGG" id="psuu:Psuf_032030"/>